<evidence type="ECO:0000313" key="2">
    <source>
        <dbReference type="Proteomes" id="UP000001355"/>
    </source>
</evidence>
<accession>A8FBE1</accession>
<organism evidence="1 2">
    <name type="scientific">Bacillus pumilus (strain SAFR-032)</name>
    <dbReference type="NCBI Taxonomy" id="315750"/>
    <lineage>
        <taxon>Bacteria</taxon>
        <taxon>Bacillati</taxon>
        <taxon>Bacillota</taxon>
        <taxon>Bacilli</taxon>
        <taxon>Bacillales</taxon>
        <taxon>Bacillaceae</taxon>
        <taxon>Bacillus</taxon>
    </lineage>
</organism>
<dbReference type="KEGG" id="bpu:BPUM_0874"/>
<dbReference type="STRING" id="315750.BPUM_0874"/>
<keyword evidence="2" id="KW-1185">Reference proteome</keyword>
<reference evidence="1 2" key="2">
    <citation type="journal article" date="2013" name="Extremophiles">
        <title>An ICEBs1-like element may be associated with the extreme radiation and desiccation resistance of Bacillus pumilus SAFR-032 spores.</title>
        <authorList>
            <person name="Tirumalai M.R."/>
            <person name="Fox G.E."/>
        </authorList>
    </citation>
    <scope>NUCLEOTIDE SEQUENCE [LARGE SCALE GENOMIC DNA]</scope>
    <source>
        <strain evidence="1 2">SAFR-032</strain>
    </source>
</reference>
<proteinExistence type="predicted"/>
<reference evidence="1 2" key="1">
    <citation type="journal article" date="2007" name="PLoS ONE">
        <title>Paradoxical DNA repair and peroxide resistance gene conservation in Bacillus pumilus SAFR-032.</title>
        <authorList>
            <person name="Gioia J."/>
            <person name="Yerrapragada S."/>
            <person name="Qin X."/>
            <person name="Jiang H."/>
            <person name="Igboeli O.C."/>
            <person name="Muzny D."/>
            <person name="Dugan-Rocha S."/>
            <person name="Ding Y."/>
            <person name="Hawes A."/>
            <person name="Liu W."/>
            <person name="Perez L."/>
            <person name="Kovar C."/>
            <person name="Dinh H."/>
            <person name="Lee S."/>
            <person name="Nazareth L."/>
            <person name="Blyth P."/>
            <person name="Holder M."/>
            <person name="Buhay C."/>
            <person name="Tirumalai M.R."/>
            <person name="Liu Y."/>
            <person name="Dasgupta I."/>
            <person name="Bokhetache L."/>
            <person name="Fujita M."/>
            <person name="Karouia F."/>
            <person name="Eswara Moorthy P."/>
            <person name="Siefert J."/>
            <person name="Uzman A."/>
            <person name="Buzumbo P."/>
            <person name="Verma A."/>
            <person name="Zwiya H."/>
            <person name="McWilliams B.D."/>
            <person name="Olowu A."/>
            <person name="Clinkenbeard K.D."/>
            <person name="Newcombe D."/>
            <person name="Golebiewski L."/>
            <person name="Petrosino J.F."/>
            <person name="Nicholson W.L."/>
            <person name="Fox G.E."/>
            <person name="Venkateswaran K."/>
            <person name="Highlander S.K."/>
            <person name="Weinstock G.M."/>
        </authorList>
    </citation>
    <scope>NUCLEOTIDE SEQUENCE [LARGE SCALE GENOMIC DNA]</scope>
    <source>
        <strain evidence="1 2">SAFR-032</strain>
    </source>
</reference>
<dbReference type="Proteomes" id="UP000001355">
    <property type="component" value="Chromosome"/>
</dbReference>
<dbReference type="HOGENOM" id="CLU_3114681_0_0_9"/>
<dbReference type="AlphaFoldDB" id="A8FBE1"/>
<reference evidence="1 2" key="3">
    <citation type="journal article" date="2013" name="PLoS ONE">
        <title>Candidate genes that may be responsible for the unusual resistances exhibited by Bacillus pumilus SAFR-032 spores.</title>
        <authorList>
            <person name="Tirumalai M.R."/>
            <person name="Rastogi R."/>
            <person name="Zamani N."/>
            <person name="O'Bryant Williams E."/>
            <person name="Allen S."/>
            <person name="Diouf F."/>
            <person name="Kwende S."/>
            <person name="Weinstock G.M."/>
            <person name="Venkateswaran K.J."/>
            <person name="Fox G.E."/>
        </authorList>
    </citation>
    <scope>NUCLEOTIDE SEQUENCE [LARGE SCALE GENOMIC DNA]</scope>
    <source>
        <strain evidence="1 2">SAFR-032</strain>
    </source>
</reference>
<protein>
    <submittedName>
        <fullName evidence="1">Uncharacterized protein</fullName>
    </submittedName>
</protein>
<sequence length="50" mass="5861">MSAKMIMYKRSLHRLSGSYPCSVHSARDPSAPIRGEIDDVEKERVWYYRS</sequence>
<evidence type="ECO:0000313" key="1">
    <source>
        <dbReference type="EMBL" id="ABV61558.1"/>
    </source>
</evidence>
<dbReference type="EMBL" id="CP000813">
    <property type="protein sequence ID" value="ABV61558.1"/>
    <property type="molecule type" value="Genomic_DNA"/>
</dbReference>
<name>A8FBE1_BACP2</name>
<gene>
    <name evidence="1" type="ordered locus">BPUM_0874</name>
</gene>